<feature type="compositionally biased region" description="Basic residues" evidence="1">
    <location>
        <begin position="1"/>
        <end position="12"/>
    </location>
</feature>
<gene>
    <name evidence="2" type="ORF">Aory05_000775600</name>
</gene>
<reference evidence="2" key="1">
    <citation type="submission" date="2023-04" db="EMBL/GenBank/DDBJ databases">
        <title>Aspergillus oryzae var. brunneus NBRC 4377.</title>
        <authorList>
            <person name="Ichikawa N."/>
            <person name="Sato H."/>
            <person name="Tonouchi N."/>
        </authorList>
    </citation>
    <scope>NUCLEOTIDE SEQUENCE</scope>
    <source>
        <strain evidence="2">NBRC 4377</strain>
    </source>
</reference>
<dbReference type="EMBL" id="BSYB01000031">
    <property type="protein sequence ID" value="GMG49125.1"/>
    <property type="molecule type" value="Genomic_DNA"/>
</dbReference>
<keyword evidence="3" id="KW-1185">Reference proteome</keyword>
<name>A0ABQ6KZP8_ASPOZ</name>
<sequence>MPRHHLLRRHPHPTAPEESPSESTQPRPSRSRLGQHAAGQSQFQTPPLQGIPQLHPSSGPIEPVESAHPAAAAQAALFSLFGRGVAGRPRTQLMEDDEEEDDSQFEDEDEHDEYNSQENADHEAQLSEEDMEGIVEDDLEVIDEDEDEIMHDRGKLL</sequence>
<accession>A0ABQ6KZP8</accession>
<organism evidence="2 3">
    <name type="scientific">Aspergillus oryzae var. brunneus</name>
    <dbReference type="NCBI Taxonomy" id="332754"/>
    <lineage>
        <taxon>Eukaryota</taxon>
        <taxon>Fungi</taxon>
        <taxon>Dikarya</taxon>
        <taxon>Ascomycota</taxon>
        <taxon>Pezizomycotina</taxon>
        <taxon>Eurotiomycetes</taxon>
        <taxon>Eurotiomycetidae</taxon>
        <taxon>Eurotiales</taxon>
        <taxon>Aspergillaceae</taxon>
        <taxon>Aspergillus</taxon>
        <taxon>Aspergillus subgen. Circumdati</taxon>
    </lineage>
</organism>
<dbReference type="Proteomes" id="UP001165189">
    <property type="component" value="Unassembled WGS sequence"/>
</dbReference>
<feature type="region of interest" description="Disordered" evidence="1">
    <location>
        <begin position="1"/>
        <end position="69"/>
    </location>
</feature>
<feature type="region of interest" description="Disordered" evidence="1">
    <location>
        <begin position="88"/>
        <end position="133"/>
    </location>
</feature>
<feature type="compositionally biased region" description="Acidic residues" evidence="1">
    <location>
        <begin position="94"/>
        <end position="112"/>
    </location>
</feature>
<proteinExistence type="predicted"/>
<comment type="caution">
    <text evidence="2">The sequence shown here is derived from an EMBL/GenBank/DDBJ whole genome shotgun (WGS) entry which is preliminary data.</text>
</comment>
<protein>
    <submittedName>
        <fullName evidence="2">Unnamed protein product</fullName>
    </submittedName>
</protein>
<evidence type="ECO:0000313" key="3">
    <source>
        <dbReference type="Proteomes" id="UP001165189"/>
    </source>
</evidence>
<evidence type="ECO:0000256" key="1">
    <source>
        <dbReference type="SAM" id="MobiDB-lite"/>
    </source>
</evidence>
<feature type="compositionally biased region" description="Polar residues" evidence="1">
    <location>
        <begin position="38"/>
        <end position="47"/>
    </location>
</feature>
<evidence type="ECO:0000313" key="2">
    <source>
        <dbReference type="EMBL" id="GMG49125.1"/>
    </source>
</evidence>